<gene>
    <name evidence="1" type="ORF">SELMODRAFT_423967</name>
</gene>
<dbReference type="GO" id="GO:0004674">
    <property type="term" value="F:protein serine/threonine kinase activity"/>
    <property type="evidence" value="ECO:0000318"/>
    <property type="project" value="GO_Central"/>
</dbReference>
<evidence type="ECO:0000313" key="2">
    <source>
        <dbReference type="Proteomes" id="UP000001514"/>
    </source>
</evidence>
<organism evidence="2">
    <name type="scientific">Selaginella moellendorffii</name>
    <name type="common">Spikemoss</name>
    <dbReference type="NCBI Taxonomy" id="88036"/>
    <lineage>
        <taxon>Eukaryota</taxon>
        <taxon>Viridiplantae</taxon>
        <taxon>Streptophyta</taxon>
        <taxon>Embryophyta</taxon>
        <taxon>Tracheophyta</taxon>
        <taxon>Lycopodiopsida</taxon>
        <taxon>Selaginellales</taxon>
        <taxon>Selaginellaceae</taxon>
        <taxon>Selaginella</taxon>
    </lineage>
</organism>
<dbReference type="Proteomes" id="UP000001514">
    <property type="component" value="Unassembled WGS sequence"/>
</dbReference>
<dbReference type="EMBL" id="GL377629">
    <property type="protein sequence ID" value="EFJ14151.1"/>
    <property type="molecule type" value="Genomic_DNA"/>
</dbReference>
<evidence type="ECO:0008006" key="3">
    <source>
        <dbReference type="Google" id="ProtNLM"/>
    </source>
</evidence>
<evidence type="ECO:0000313" key="1">
    <source>
        <dbReference type="EMBL" id="EFJ14151.1"/>
    </source>
</evidence>
<dbReference type="Gene3D" id="1.10.510.10">
    <property type="entry name" value="Transferase(Phosphotransferase) domain 1"/>
    <property type="match status" value="1"/>
</dbReference>
<dbReference type="SUPFAM" id="SSF56112">
    <property type="entry name" value="Protein kinase-like (PK-like)"/>
    <property type="match status" value="1"/>
</dbReference>
<keyword evidence="2" id="KW-1185">Reference proteome</keyword>
<dbReference type="GO" id="GO:0005634">
    <property type="term" value="C:nucleus"/>
    <property type="evidence" value="ECO:0000318"/>
    <property type="project" value="GO_Central"/>
</dbReference>
<dbReference type="Gramene" id="EFJ14151">
    <property type="protein sequence ID" value="EFJ14151"/>
    <property type="gene ID" value="SELMODRAFT_423967"/>
</dbReference>
<accession>D8SND4</accession>
<dbReference type="AlphaFoldDB" id="D8SND4"/>
<dbReference type="GO" id="GO:0005737">
    <property type="term" value="C:cytoplasm"/>
    <property type="evidence" value="ECO:0000318"/>
    <property type="project" value="GO_Central"/>
</dbReference>
<dbReference type="InParanoid" id="D8SND4"/>
<dbReference type="InterPro" id="IPR011009">
    <property type="entry name" value="Kinase-like_dom_sf"/>
</dbReference>
<dbReference type="KEGG" id="smo:SELMODRAFT_423967"/>
<dbReference type="GO" id="GO:0006897">
    <property type="term" value="P:endocytosis"/>
    <property type="evidence" value="ECO:0000318"/>
    <property type="project" value="GO_Central"/>
</dbReference>
<dbReference type="HOGENOM" id="CLU_025171_0_0_1"/>
<reference evidence="1 2" key="1">
    <citation type="journal article" date="2011" name="Science">
        <title>The Selaginella genome identifies genetic changes associated with the evolution of vascular plants.</title>
        <authorList>
            <person name="Banks J.A."/>
            <person name="Nishiyama T."/>
            <person name="Hasebe M."/>
            <person name="Bowman J.L."/>
            <person name="Gribskov M."/>
            <person name="dePamphilis C."/>
            <person name="Albert V.A."/>
            <person name="Aono N."/>
            <person name="Aoyama T."/>
            <person name="Ambrose B.A."/>
            <person name="Ashton N.W."/>
            <person name="Axtell M.J."/>
            <person name="Barker E."/>
            <person name="Barker M.S."/>
            <person name="Bennetzen J.L."/>
            <person name="Bonawitz N.D."/>
            <person name="Chapple C."/>
            <person name="Cheng C."/>
            <person name="Correa L.G."/>
            <person name="Dacre M."/>
            <person name="DeBarry J."/>
            <person name="Dreyer I."/>
            <person name="Elias M."/>
            <person name="Engstrom E.M."/>
            <person name="Estelle M."/>
            <person name="Feng L."/>
            <person name="Finet C."/>
            <person name="Floyd S.K."/>
            <person name="Frommer W.B."/>
            <person name="Fujita T."/>
            <person name="Gramzow L."/>
            <person name="Gutensohn M."/>
            <person name="Harholt J."/>
            <person name="Hattori M."/>
            <person name="Heyl A."/>
            <person name="Hirai T."/>
            <person name="Hiwatashi Y."/>
            <person name="Ishikawa M."/>
            <person name="Iwata M."/>
            <person name="Karol K.G."/>
            <person name="Koehler B."/>
            <person name="Kolukisaoglu U."/>
            <person name="Kubo M."/>
            <person name="Kurata T."/>
            <person name="Lalonde S."/>
            <person name="Li K."/>
            <person name="Li Y."/>
            <person name="Litt A."/>
            <person name="Lyons E."/>
            <person name="Manning G."/>
            <person name="Maruyama T."/>
            <person name="Michael T.P."/>
            <person name="Mikami K."/>
            <person name="Miyazaki S."/>
            <person name="Morinaga S."/>
            <person name="Murata T."/>
            <person name="Mueller-Roeber B."/>
            <person name="Nelson D.R."/>
            <person name="Obara M."/>
            <person name="Oguri Y."/>
            <person name="Olmstead R.G."/>
            <person name="Onodera N."/>
            <person name="Petersen B.L."/>
            <person name="Pils B."/>
            <person name="Prigge M."/>
            <person name="Rensing S.A."/>
            <person name="Riano-Pachon D.M."/>
            <person name="Roberts A.W."/>
            <person name="Sato Y."/>
            <person name="Scheller H.V."/>
            <person name="Schulz B."/>
            <person name="Schulz C."/>
            <person name="Shakirov E.V."/>
            <person name="Shibagaki N."/>
            <person name="Shinohara N."/>
            <person name="Shippen D.E."/>
            <person name="Soerensen I."/>
            <person name="Sotooka R."/>
            <person name="Sugimoto N."/>
            <person name="Sugita M."/>
            <person name="Sumikawa N."/>
            <person name="Tanurdzic M."/>
            <person name="Theissen G."/>
            <person name="Ulvskov P."/>
            <person name="Wakazuki S."/>
            <person name="Weng J.K."/>
            <person name="Willats W.W."/>
            <person name="Wipf D."/>
            <person name="Wolf P.G."/>
            <person name="Yang L."/>
            <person name="Zimmer A.D."/>
            <person name="Zhu Q."/>
            <person name="Mitros T."/>
            <person name="Hellsten U."/>
            <person name="Loque D."/>
            <person name="Otillar R."/>
            <person name="Salamov A."/>
            <person name="Schmutz J."/>
            <person name="Shapiro H."/>
            <person name="Lindquist E."/>
            <person name="Lucas S."/>
            <person name="Rokhsar D."/>
            <person name="Grigoriev I.V."/>
        </authorList>
    </citation>
    <scope>NUCLEOTIDE SEQUENCE [LARGE SCALE GENOMIC DNA]</scope>
</reference>
<dbReference type="GO" id="GO:0007165">
    <property type="term" value="P:signal transduction"/>
    <property type="evidence" value="ECO:0000318"/>
    <property type="project" value="GO_Central"/>
</dbReference>
<protein>
    <recommendedName>
        <fullName evidence="3">Protein kinase domain-containing protein</fullName>
    </recommendedName>
</protein>
<name>D8SND4_SELML</name>
<proteinExistence type="predicted"/>
<sequence length="498" mass="56536">MAVLQVTKTIARNERILARKKRELGLQLLDLSNLYIWLPPEDNKSSLGRVSSTRVDRKQLERIEELDRMQGIPGLPFFRLFSENKEAFVRHLTAAGALEQRVTNEMVGSMKKDSYKRQVHFLVSYAEAIARARNVPIQVSRDSASVGRLLLDGFFHIGTSRSNVVDQKTEEPGYLLKVEEARGQLVVTGNALYLERTKYHGLDGKSEGSFFSHKDRAERQQGYSIGEHFLEIPVQSRMDQKVTVVITGIALYTETSLVFRVSCGSRVWWLKVGADVQRRAEGLSTLEPEWTWERWFQTEGYVFQSSTRRHRPAMLVRDAGVPLEKLLSSSSMTPPQVYEMSKQLYEVLQCCAQKGVYHGDVSLQNICCKDGTYSLIDWGLAYGTAFSKFVEAVDSAWPSLGVKTAMTGIPSWEFSSHWYFIGTRADDIISDLESLLYCCLKILNENLLPWSKAAESGSDDEVLELRRKCLPVLVAKKSGHLYEPLLARFKHLFQSIKT</sequence>